<reference evidence="2 3" key="1">
    <citation type="submission" date="2018-05" db="EMBL/GenBank/DDBJ databases">
        <title>Brumimicrobium oceani sp. nov., isolated from coastal sediment.</title>
        <authorList>
            <person name="Kou Y."/>
        </authorList>
    </citation>
    <scope>NUCLEOTIDE SEQUENCE [LARGE SCALE GENOMIC DNA]</scope>
    <source>
        <strain evidence="2 3">C305</strain>
    </source>
</reference>
<evidence type="ECO:0000313" key="3">
    <source>
        <dbReference type="Proteomes" id="UP000245370"/>
    </source>
</evidence>
<comment type="caution">
    <text evidence="2">The sequence shown here is derived from an EMBL/GenBank/DDBJ whole genome shotgun (WGS) entry which is preliminary data.</text>
</comment>
<feature type="transmembrane region" description="Helical" evidence="1">
    <location>
        <begin position="66"/>
        <end position="86"/>
    </location>
</feature>
<gene>
    <name evidence="2" type="ORF">DIT68_03655</name>
</gene>
<keyword evidence="3" id="KW-1185">Reference proteome</keyword>
<organism evidence="2 3">
    <name type="scientific">Brumimicrobium oceani</name>
    <dbReference type="NCBI Taxonomy" id="2100725"/>
    <lineage>
        <taxon>Bacteria</taxon>
        <taxon>Pseudomonadati</taxon>
        <taxon>Bacteroidota</taxon>
        <taxon>Flavobacteriia</taxon>
        <taxon>Flavobacteriales</taxon>
        <taxon>Crocinitomicaceae</taxon>
        <taxon>Brumimicrobium</taxon>
    </lineage>
</organism>
<proteinExistence type="predicted"/>
<evidence type="ECO:0000313" key="2">
    <source>
        <dbReference type="EMBL" id="PWH86346.1"/>
    </source>
</evidence>
<accession>A0A2U2XEW3</accession>
<evidence type="ECO:0000256" key="1">
    <source>
        <dbReference type="SAM" id="Phobius"/>
    </source>
</evidence>
<protein>
    <submittedName>
        <fullName evidence="2">Uncharacterized protein</fullName>
    </submittedName>
</protein>
<dbReference type="Proteomes" id="UP000245370">
    <property type="component" value="Unassembled WGS sequence"/>
</dbReference>
<keyword evidence="1" id="KW-0812">Transmembrane</keyword>
<feature type="transmembrane region" description="Helical" evidence="1">
    <location>
        <begin position="41"/>
        <end position="60"/>
    </location>
</feature>
<name>A0A2U2XEW3_9FLAO</name>
<sequence length="93" mass="10590">MSFLDYSNIVVGGMIFQIGTGVYALIGGFKKEYLTPLGKNFLRLNYALFLFLAVVTIFDIRFFMNGFVYIPTGAVVSLLTILLLFFKPQYLKR</sequence>
<dbReference type="EMBL" id="QFRJ01000002">
    <property type="protein sequence ID" value="PWH86346.1"/>
    <property type="molecule type" value="Genomic_DNA"/>
</dbReference>
<dbReference type="AlphaFoldDB" id="A0A2U2XEW3"/>
<feature type="transmembrane region" description="Helical" evidence="1">
    <location>
        <begin position="6"/>
        <end position="29"/>
    </location>
</feature>
<keyword evidence="1" id="KW-1133">Transmembrane helix</keyword>
<reference evidence="2 3" key="2">
    <citation type="submission" date="2018-05" db="EMBL/GenBank/DDBJ databases">
        <authorList>
            <person name="Lanie J.A."/>
            <person name="Ng W.-L."/>
            <person name="Kazmierczak K.M."/>
            <person name="Andrzejewski T.M."/>
            <person name="Davidsen T.M."/>
            <person name="Wayne K.J."/>
            <person name="Tettelin H."/>
            <person name="Glass J.I."/>
            <person name="Rusch D."/>
            <person name="Podicherti R."/>
            <person name="Tsui H.-C.T."/>
            <person name="Winkler M.E."/>
        </authorList>
    </citation>
    <scope>NUCLEOTIDE SEQUENCE [LARGE SCALE GENOMIC DNA]</scope>
    <source>
        <strain evidence="2 3">C305</strain>
    </source>
</reference>
<keyword evidence="1" id="KW-0472">Membrane</keyword>